<dbReference type="InterPro" id="IPR032675">
    <property type="entry name" value="LRR_dom_sf"/>
</dbReference>
<organism evidence="2 3">
    <name type="scientific">Rosa chinensis</name>
    <name type="common">China rose</name>
    <dbReference type="NCBI Taxonomy" id="74649"/>
    <lineage>
        <taxon>Eukaryota</taxon>
        <taxon>Viridiplantae</taxon>
        <taxon>Streptophyta</taxon>
        <taxon>Embryophyta</taxon>
        <taxon>Tracheophyta</taxon>
        <taxon>Spermatophyta</taxon>
        <taxon>Magnoliopsida</taxon>
        <taxon>eudicotyledons</taxon>
        <taxon>Gunneridae</taxon>
        <taxon>Pentapetalae</taxon>
        <taxon>rosids</taxon>
        <taxon>fabids</taxon>
        <taxon>Rosales</taxon>
        <taxon>Rosaceae</taxon>
        <taxon>Rosoideae</taxon>
        <taxon>Rosoideae incertae sedis</taxon>
        <taxon>Rosa</taxon>
    </lineage>
</organism>
<dbReference type="SUPFAM" id="SSF52047">
    <property type="entry name" value="RNI-like"/>
    <property type="match status" value="1"/>
</dbReference>
<protein>
    <submittedName>
        <fullName evidence="2">Putative F-box domain, leucine-rich repeat domain, L domain-containing protein</fullName>
    </submittedName>
</protein>
<dbReference type="Gene3D" id="3.80.10.10">
    <property type="entry name" value="Ribonuclease Inhibitor"/>
    <property type="match status" value="1"/>
</dbReference>
<feature type="domain" description="F-box" evidence="1">
    <location>
        <begin position="36"/>
        <end position="76"/>
    </location>
</feature>
<proteinExistence type="predicted"/>
<dbReference type="Pfam" id="PF24758">
    <property type="entry name" value="LRR_At5g56370"/>
    <property type="match status" value="1"/>
</dbReference>
<dbReference type="InterPro" id="IPR036047">
    <property type="entry name" value="F-box-like_dom_sf"/>
</dbReference>
<accession>A0A2P6PMD3</accession>
<dbReference type="InterPro" id="IPR001810">
    <property type="entry name" value="F-box_dom"/>
</dbReference>
<dbReference type="InterPro" id="IPR050232">
    <property type="entry name" value="FBL13/AtMIF1-like"/>
</dbReference>
<sequence length="415" mass="47049">MISPKSRQLKTLNNIENDQNLQSGTAAANSTTTPFLPDNVIEQILSFLPIKLVTQATTVSKRWADLWPSLPIIDFDEGDPTNPDDPAKHQRFIRFLRNCLERCEKQTLVDKFRLRMRYHGVGEDEDIVDDWIVFAILTCVKEFDLCLVRGGEFRDVWTTDLNEDVDRLYLIPQRIFSSNCLTSLKLENVSYFSRATGTPISLPSLKTMSLKHVECDEKDGDHRALPRLISGCPSLEHLSLNQCNFGLSTLSLKISSFSLKSLEIMDCHSLDLVVETINLVSFKLVSEYSYPYHYDLTLMNCDKLKHLRISSVGLKKLSLLSCCCRMENSIFTPNLVSVLFSGRVKAKVHFVEAPSNLLDAKIGVCFEKRQSTFNYYSDLKAFLESFNCAREVEISIRDVEPAVSYIAPSCANSLN</sequence>
<gene>
    <name evidence="2" type="ORF">RchiOBHm_Chr6g0257161</name>
</gene>
<evidence type="ECO:0000313" key="3">
    <source>
        <dbReference type="Proteomes" id="UP000238479"/>
    </source>
</evidence>
<dbReference type="PANTHER" id="PTHR31900:SF30">
    <property type="entry name" value="SUPERFAMILY PROTEIN, PUTATIVE-RELATED"/>
    <property type="match status" value="1"/>
</dbReference>
<dbReference type="InterPro" id="IPR055411">
    <property type="entry name" value="LRR_FXL15/At3g58940/PEG3-like"/>
</dbReference>
<dbReference type="OMA" id="SFNCARE"/>
<dbReference type="PANTHER" id="PTHR31900">
    <property type="entry name" value="F-BOX/RNI SUPERFAMILY PROTEIN-RELATED"/>
    <property type="match status" value="1"/>
</dbReference>
<dbReference type="Proteomes" id="UP000238479">
    <property type="component" value="Chromosome 6"/>
</dbReference>
<name>A0A2P6PMD3_ROSCH</name>
<evidence type="ECO:0000313" key="2">
    <source>
        <dbReference type="EMBL" id="PRQ23066.1"/>
    </source>
</evidence>
<dbReference type="SMART" id="SM00256">
    <property type="entry name" value="FBOX"/>
    <property type="match status" value="1"/>
</dbReference>
<reference evidence="2 3" key="1">
    <citation type="journal article" date="2018" name="Nat. Genet.">
        <title>The Rosa genome provides new insights in the design of modern roses.</title>
        <authorList>
            <person name="Bendahmane M."/>
        </authorList>
    </citation>
    <scope>NUCLEOTIDE SEQUENCE [LARGE SCALE GENOMIC DNA]</scope>
    <source>
        <strain evidence="3">cv. Old Blush</strain>
    </source>
</reference>
<dbReference type="EMBL" id="PDCK01000044">
    <property type="protein sequence ID" value="PRQ23066.1"/>
    <property type="molecule type" value="Genomic_DNA"/>
</dbReference>
<evidence type="ECO:0000259" key="1">
    <source>
        <dbReference type="SMART" id="SM00256"/>
    </source>
</evidence>
<dbReference type="Pfam" id="PF00646">
    <property type="entry name" value="F-box"/>
    <property type="match status" value="1"/>
</dbReference>
<dbReference type="Gene3D" id="1.20.1280.50">
    <property type="match status" value="1"/>
</dbReference>
<dbReference type="AlphaFoldDB" id="A0A2P6PMD3"/>
<comment type="caution">
    <text evidence="2">The sequence shown here is derived from an EMBL/GenBank/DDBJ whole genome shotgun (WGS) entry which is preliminary data.</text>
</comment>
<dbReference type="SUPFAM" id="SSF81383">
    <property type="entry name" value="F-box domain"/>
    <property type="match status" value="1"/>
</dbReference>
<keyword evidence="3" id="KW-1185">Reference proteome</keyword>
<dbReference type="Gramene" id="PRQ23066">
    <property type="protein sequence ID" value="PRQ23066"/>
    <property type="gene ID" value="RchiOBHm_Chr6g0257161"/>
</dbReference>